<comment type="caution">
    <text evidence="2">The sequence shown here is derived from an EMBL/GenBank/DDBJ whole genome shotgun (WGS) entry which is preliminary data.</text>
</comment>
<dbReference type="Proteomes" id="UP000638981">
    <property type="component" value="Unassembled WGS sequence"/>
</dbReference>
<name>A0A918TJT0_9RHOB</name>
<reference evidence="2" key="2">
    <citation type="submission" date="2020-09" db="EMBL/GenBank/DDBJ databases">
        <authorList>
            <person name="Sun Q."/>
            <person name="Kim S."/>
        </authorList>
    </citation>
    <scope>NUCLEOTIDE SEQUENCE</scope>
    <source>
        <strain evidence="2">KCTC 23310</strain>
    </source>
</reference>
<dbReference type="SMART" id="SM00287">
    <property type="entry name" value="SH3b"/>
    <property type="match status" value="1"/>
</dbReference>
<accession>A0A918TJT0</accession>
<proteinExistence type="predicted"/>
<protein>
    <submittedName>
        <fullName evidence="2">Peptide-binding protein</fullName>
    </submittedName>
</protein>
<dbReference type="EMBL" id="BMYJ01000003">
    <property type="protein sequence ID" value="GHC52264.1"/>
    <property type="molecule type" value="Genomic_DNA"/>
</dbReference>
<organism evidence="2 3">
    <name type="scientific">Neogemmobacter tilapiae</name>
    <dbReference type="NCBI Taxonomy" id="875041"/>
    <lineage>
        <taxon>Bacteria</taxon>
        <taxon>Pseudomonadati</taxon>
        <taxon>Pseudomonadota</taxon>
        <taxon>Alphaproteobacteria</taxon>
        <taxon>Rhodobacterales</taxon>
        <taxon>Paracoccaceae</taxon>
        <taxon>Neogemmobacter</taxon>
    </lineage>
</organism>
<dbReference type="Pfam" id="PF08239">
    <property type="entry name" value="SH3_3"/>
    <property type="match status" value="1"/>
</dbReference>
<keyword evidence="3" id="KW-1185">Reference proteome</keyword>
<dbReference type="InterPro" id="IPR003646">
    <property type="entry name" value="SH3-like_bac-type"/>
</dbReference>
<feature type="domain" description="SH3b" evidence="1">
    <location>
        <begin position="102"/>
        <end position="167"/>
    </location>
</feature>
<reference evidence="2" key="1">
    <citation type="journal article" date="2014" name="Int. J. Syst. Evol. Microbiol.">
        <title>Complete genome sequence of Corynebacterium casei LMG S-19264T (=DSM 44701T), isolated from a smear-ripened cheese.</title>
        <authorList>
            <consortium name="US DOE Joint Genome Institute (JGI-PGF)"/>
            <person name="Walter F."/>
            <person name="Albersmeier A."/>
            <person name="Kalinowski J."/>
            <person name="Ruckert C."/>
        </authorList>
    </citation>
    <scope>NUCLEOTIDE SEQUENCE</scope>
    <source>
        <strain evidence="2">KCTC 23310</strain>
    </source>
</reference>
<sequence>MLKLTLTLCAAMFAAMLIGGRDHGQLRPGLAAAQLEAAQAPVTAQAAVEPAEVVTQAAFTPATALPAEVVAPANELALPLVQPEAVETALAEAEAPVEEAPADVWYVAADTVNVREGPGTTYGILDKLANGDAVSVVWQDDTGWAKIRIEGDGIEGYVSTDFLTQSAP</sequence>
<dbReference type="PROSITE" id="PS51781">
    <property type="entry name" value="SH3B"/>
    <property type="match status" value="1"/>
</dbReference>
<dbReference type="AlphaFoldDB" id="A0A918TJT0"/>
<dbReference type="Gene3D" id="2.30.30.40">
    <property type="entry name" value="SH3 Domains"/>
    <property type="match status" value="1"/>
</dbReference>
<gene>
    <name evidence="2" type="ORF">GCM10007315_13500</name>
</gene>
<evidence type="ECO:0000313" key="3">
    <source>
        <dbReference type="Proteomes" id="UP000638981"/>
    </source>
</evidence>
<dbReference type="RefSeq" id="WP_189410858.1">
    <property type="nucleotide sequence ID" value="NZ_BMYJ01000003.1"/>
</dbReference>
<evidence type="ECO:0000259" key="1">
    <source>
        <dbReference type="PROSITE" id="PS51781"/>
    </source>
</evidence>
<evidence type="ECO:0000313" key="2">
    <source>
        <dbReference type="EMBL" id="GHC52264.1"/>
    </source>
</evidence>